<gene>
    <name evidence="7" type="ORF">GALMADRAFT_234162</name>
</gene>
<evidence type="ECO:0000256" key="6">
    <source>
        <dbReference type="RuleBase" id="RU363053"/>
    </source>
</evidence>
<comment type="subcellular location">
    <subcellularLocation>
        <location evidence="1">Membrane</location>
        <topology evidence="1">Multi-pass membrane protein</topology>
    </subcellularLocation>
</comment>
<dbReference type="HOGENOM" id="CLU_066033_1_0_1"/>
<evidence type="ECO:0000256" key="2">
    <source>
        <dbReference type="ARBA" id="ARBA00006824"/>
    </source>
</evidence>
<name>A0A067TQ47_GALM3</name>
<dbReference type="GO" id="GO:0005778">
    <property type="term" value="C:peroxisomal membrane"/>
    <property type="evidence" value="ECO:0007669"/>
    <property type="project" value="TreeGrafter"/>
</dbReference>
<comment type="similarity">
    <text evidence="2 6">Belongs to the peroxisomal membrane protein PXMP2/4 family.</text>
</comment>
<dbReference type="STRING" id="685588.A0A067TQ47"/>
<dbReference type="OrthoDB" id="860at2759"/>
<proteinExistence type="inferred from homology"/>
<protein>
    <submittedName>
        <fullName evidence="7">Uncharacterized protein</fullName>
    </submittedName>
</protein>
<dbReference type="InterPro" id="IPR007248">
    <property type="entry name" value="Mpv17_PMP22"/>
</dbReference>
<dbReference type="AlphaFoldDB" id="A0A067TQ47"/>
<accession>A0A067TQ47</accession>
<keyword evidence="5" id="KW-0472">Membrane</keyword>
<evidence type="ECO:0000256" key="1">
    <source>
        <dbReference type="ARBA" id="ARBA00004141"/>
    </source>
</evidence>
<dbReference type="Pfam" id="PF04117">
    <property type="entry name" value="Mpv17_PMP22"/>
    <property type="match status" value="1"/>
</dbReference>
<organism evidence="7 8">
    <name type="scientific">Galerina marginata (strain CBS 339.88)</name>
    <dbReference type="NCBI Taxonomy" id="685588"/>
    <lineage>
        <taxon>Eukaryota</taxon>
        <taxon>Fungi</taxon>
        <taxon>Dikarya</taxon>
        <taxon>Basidiomycota</taxon>
        <taxon>Agaricomycotina</taxon>
        <taxon>Agaricomycetes</taxon>
        <taxon>Agaricomycetidae</taxon>
        <taxon>Agaricales</taxon>
        <taxon>Agaricineae</taxon>
        <taxon>Strophariaceae</taxon>
        <taxon>Galerina</taxon>
    </lineage>
</organism>
<keyword evidence="8" id="KW-1185">Reference proteome</keyword>
<keyword evidence="3" id="KW-0812">Transmembrane</keyword>
<sequence>MSATKGPHPLLTKYLAQLALHPLRTKAFTTGTLCFLQEVLGSNISGTPAKVSKDASPLVRLLGSAHIDAKAVKMAIYGFLVSAPLSHLLIGLLQKAFAGRTSTRDKIAQIVASNLLISPIQTSSYLASMAVINGATSFDEVTKTVKAGFFSVIRISWVVSPLSMTIAQKFVPVDLWVPFFNAIQFVLGTYFNVRVKQLRLAAAKKEKLERKKGRGE</sequence>
<reference evidence="8" key="1">
    <citation type="journal article" date="2014" name="Proc. Natl. Acad. Sci. U.S.A.">
        <title>Extensive sampling of basidiomycete genomes demonstrates inadequacy of the white-rot/brown-rot paradigm for wood decay fungi.</title>
        <authorList>
            <person name="Riley R."/>
            <person name="Salamov A.A."/>
            <person name="Brown D.W."/>
            <person name="Nagy L.G."/>
            <person name="Floudas D."/>
            <person name="Held B.W."/>
            <person name="Levasseur A."/>
            <person name="Lombard V."/>
            <person name="Morin E."/>
            <person name="Otillar R."/>
            <person name="Lindquist E.A."/>
            <person name="Sun H."/>
            <person name="LaButti K.M."/>
            <person name="Schmutz J."/>
            <person name="Jabbour D."/>
            <person name="Luo H."/>
            <person name="Baker S.E."/>
            <person name="Pisabarro A.G."/>
            <person name="Walton J.D."/>
            <person name="Blanchette R.A."/>
            <person name="Henrissat B."/>
            <person name="Martin F."/>
            <person name="Cullen D."/>
            <person name="Hibbett D.S."/>
            <person name="Grigoriev I.V."/>
        </authorList>
    </citation>
    <scope>NUCLEOTIDE SEQUENCE [LARGE SCALE GENOMIC DNA]</scope>
    <source>
        <strain evidence="8">CBS 339.88</strain>
    </source>
</reference>
<evidence type="ECO:0000313" key="8">
    <source>
        <dbReference type="Proteomes" id="UP000027222"/>
    </source>
</evidence>
<evidence type="ECO:0000313" key="7">
    <source>
        <dbReference type="EMBL" id="KDR85340.1"/>
    </source>
</evidence>
<evidence type="ECO:0000256" key="3">
    <source>
        <dbReference type="ARBA" id="ARBA00022692"/>
    </source>
</evidence>
<dbReference type="PANTHER" id="PTHR11266">
    <property type="entry name" value="PEROXISOMAL MEMBRANE PROTEIN 2, PXMP2 MPV17"/>
    <property type="match status" value="1"/>
</dbReference>
<dbReference type="PANTHER" id="PTHR11266:SF93">
    <property type="entry name" value="INTEGRAL MEMBRANE PROTEIN 25D9-6"/>
    <property type="match status" value="1"/>
</dbReference>
<evidence type="ECO:0000256" key="4">
    <source>
        <dbReference type="ARBA" id="ARBA00022989"/>
    </source>
</evidence>
<keyword evidence="4" id="KW-1133">Transmembrane helix</keyword>
<evidence type="ECO:0000256" key="5">
    <source>
        <dbReference type="ARBA" id="ARBA00023136"/>
    </source>
</evidence>
<dbReference type="Proteomes" id="UP000027222">
    <property type="component" value="Unassembled WGS sequence"/>
</dbReference>
<dbReference type="EMBL" id="KL142367">
    <property type="protein sequence ID" value="KDR85340.1"/>
    <property type="molecule type" value="Genomic_DNA"/>
</dbReference>